<feature type="domain" description="Protein kinase" evidence="2">
    <location>
        <begin position="190"/>
        <end position="618"/>
    </location>
</feature>
<dbReference type="Proteomes" id="UP001516023">
    <property type="component" value="Unassembled WGS sequence"/>
</dbReference>
<name>A0ABD3QX97_9STRA</name>
<dbReference type="InterPro" id="IPR050167">
    <property type="entry name" value="Ser_Thr_protein_kinase"/>
</dbReference>
<dbReference type="Gene3D" id="1.10.510.10">
    <property type="entry name" value="Transferase(Phosphotransferase) domain 1"/>
    <property type="match status" value="1"/>
</dbReference>
<dbReference type="SUPFAM" id="SSF56112">
    <property type="entry name" value="Protein kinase-like (PK-like)"/>
    <property type="match status" value="1"/>
</dbReference>
<feature type="region of interest" description="Disordered" evidence="1">
    <location>
        <begin position="164"/>
        <end position="184"/>
    </location>
</feature>
<keyword evidence="4" id="KW-1185">Reference proteome</keyword>
<evidence type="ECO:0000313" key="3">
    <source>
        <dbReference type="EMBL" id="KAL3804629.1"/>
    </source>
</evidence>
<evidence type="ECO:0000259" key="2">
    <source>
        <dbReference type="PROSITE" id="PS50011"/>
    </source>
</evidence>
<organism evidence="3 4">
    <name type="scientific">Cyclotella cryptica</name>
    <dbReference type="NCBI Taxonomy" id="29204"/>
    <lineage>
        <taxon>Eukaryota</taxon>
        <taxon>Sar</taxon>
        <taxon>Stramenopiles</taxon>
        <taxon>Ochrophyta</taxon>
        <taxon>Bacillariophyta</taxon>
        <taxon>Coscinodiscophyceae</taxon>
        <taxon>Thalassiosirophycidae</taxon>
        <taxon>Stephanodiscales</taxon>
        <taxon>Stephanodiscaceae</taxon>
        <taxon>Cyclotella</taxon>
    </lineage>
</organism>
<dbReference type="InterPro" id="IPR011009">
    <property type="entry name" value="Kinase-like_dom_sf"/>
</dbReference>
<dbReference type="PANTHER" id="PTHR23257:SF958">
    <property type="entry name" value="SERINE_THREONINE-PROTEIN KINASE WNK4"/>
    <property type="match status" value="1"/>
</dbReference>
<feature type="region of interest" description="Disordered" evidence="1">
    <location>
        <begin position="24"/>
        <end position="77"/>
    </location>
</feature>
<comment type="caution">
    <text evidence="3">The sequence shown here is derived from an EMBL/GenBank/DDBJ whole genome shotgun (WGS) entry which is preliminary data.</text>
</comment>
<dbReference type="AlphaFoldDB" id="A0ABD3QX97"/>
<dbReference type="PANTHER" id="PTHR23257">
    <property type="entry name" value="SERINE-THREONINE PROTEIN KINASE"/>
    <property type="match status" value="1"/>
</dbReference>
<sequence length="678" mass="76826">MTVNLFTNQAFNSISMITALSNINPFERDPDDTIDVRPTWMSKPRSSDDGGVRLSSSSSSSSAAVSVPLSNKNSARQVTPSSSSVLCVGNCRDNITCSKGRVGAASCPFSNQDTQSPPTCEAASSTSPLPFHCHKELLLAERSIQMLVEGSHFFPQEAASHDWFRRSRPENDTHQGRSQTRVTTLSEHELQVDKILGRGGFCEVRLVHIKKNRDPLQRNSRTSNEYALKYLQASSKSKSAFARGAADLAIEARFLSLLRHDNIIALHYVSEGTLAEAYNCSDEEDMEFDCAERQVPNGREGHPCHVMLQNRPHSLRHYGYFLVLDYLRDTLLQRIQKLYIPSLISQGLSHPKVHHNKHKCHYGQHCSDRDNRDNVVQVVQQPQHHEQQQHWWTKRIWQRNSNENENLRKMMFLKGSLRKRLIILRQIASALEYLHANGIIYRDVKPDNIGFYFKPDAFSNVDEECEGIPKLFDFGLVKELKRPARKSLTIFPPPAENPVTEEDNRTFKLTGRTGSRRYMAPEVAFYKPYNLKADVYSFGILMYETVTLVQPFDGYSLHKHEEEALKNGKRPCLVGYTKSCSGGYWPTDLKPLIQECWAHDMKSRPTMLNVAKRLDRCLVELGATCGEWRDNSLNTASCEDEIMSCSSPLQVCKGVVRGKRKGLISNKKANFPCVASVK</sequence>
<accession>A0ABD3QX97</accession>
<feature type="compositionally biased region" description="Basic and acidic residues" evidence="1">
    <location>
        <begin position="164"/>
        <end position="175"/>
    </location>
</feature>
<evidence type="ECO:0000256" key="1">
    <source>
        <dbReference type="SAM" id="MobiDB-lite"/>
    </source>
</evidence>
<dbReference type="InterPro" id="IPR000719">
    <property type="entry name" value="Prot_kinase_dom"/>
</dbReference>
<dbReference type="Pfam" id="PF00069">
    <property type="entry name" value="Pkinase"/>
    <property type="match status" value="1"/>
</dbReference>
<dbReference type="EMBL" id="JABMIG020000006">
    <property type="protein sequence ID" value="KAL3804629.1"/>
    <property type="molecule type" value="Genomic_DNA"/>
</dbReference>
<reference evidence="3 4" key="1">
    <citation type="journal article" date="2020" name="G3 (Bethesda)">
        <title>Improved Reference Genome for Cyclotella cryptica CCMP332, a Model for Cell Wall Morphogenesis, Salinity Adaptation, and Lipid Production in Diatoms (Bacillariophyta).</title>
        <authorList>
            <person name="Roberts W.R."/>
            <person name="Downey K.M."/>
            <person name="Ruck E.C."/>
            <person name="Traller J.C."/>
            <person name="Alverson A.J."/>
        </authorList>
    </citation>
    <scope>NUCLEOTIDE SEQUENCE [LARGE SCALE GENOMIC DNA]</scope>
    <source>
        <strain evidence="3 4">CCMP332</strain>
    </source>
</reference>
<gene>
    <name evidence="3" type="ORF">HJC23_008444</name>
</gene>
<dbReference type="SMART" id="SM00220">
    <property type="entry name" value="S_TKc"/>
    <property type="match status" value="1"/>
</dbReference>
<dbReference type="PROSITE" id="PS50011">
    <property type="entry name" value="PROTEIN_KINASE_DOM"/>
    <property type="match status" value="1"/>
</dbReference>
<protein>
    <recommendedName>
        <fullName evidence="2">Protein kinase domain-containing protein</fullName>
    </recommendedName>
</protein>
<feature type="compositionally biased region" description="Low complexity" evidence="1">
    <location>
        <begin position="52"/>
        <end position="70"/>
    </location>
</feature>
<proteinExistence type="predicted"/>
<dbReference type="Gene3D" id="3.30.200.20">
    <property type="entry name" value="Phosphorylase Kinase, domain 1"/>
    <property type="match status" value="1"/>
</dbReference>
<evidence type="ECO:0000313" key="4">
    <source>
        <dbReference type="Proteomes" id="UP001516023"/>
    </source>
</evidence>